<name>A0A1H0UU13_9ACTN</name>
<dbReference type="GO" id="GO:0016747">
    <property type="term" value="F:acyltransferase activity, transferring groups other than amino-acyl groups"/>
    <property type="evidence" value="ECO:0007669"/>
    <property type="project" value="InterPro"/>
</dbReference>
<dbReference type="Proteomes" id="UP000199088">
    <property type="component" value="Unassembled WGS sequence"/>
</dbReference>
<gene>
    <name evidence="2" type="ORF">SAMN05660199_04635</name>
</gene>
<dbReference type="STRING" id="1052260.SAMN05660199_04635"/>
<reference evidence="3" key="1">
    <citation type="submission" date="2016-10" db="EMBL/GenBank/DDBJ databases">
        <authorList>
            <person name="Varghese N."/>
            <person name="Submissions S."/>
        </authorList>
    </citation>
    <scope>NUCLEOTIDE SEQUENCE [LARGE SCALE GENOMIC DNA]</scope>
    <source>
        <strain evidence="3">DSM 45843</strain>
    </source>
</reference>
<dbReference type="InterPro" id="IPR016181">
    <property type="entry name" value="Acyl_CoA_acyltransferase"/>
</dbReference>
<feature type="domain" description="N-acetyltransferase" evidence="1">
    <location>
        <begin position="125"/>
        <end position="167"/>
    </location>
</feature>
<dbReference type="AlphaFoldDB" id="A0A1H0UU13"/>
<organism evidence="2 3">
    <name type="scientific">Klenkia soli</name>
    <dbReference type="NCBI Taxonomy" id="1052260"/>
    <lineage>
        <taxon>Bacteria</taxon>
        <taxon>Bacillati</taxon>
        <taxon>Actinomycetota</taxon>
        <taxon>Actinomycetes</taxon>
        <taxon>Geodermatophilales</taxon>
        <taxon>Geodermatophilaceae</taxon>
        <taxon>Klenkia</taxon>
    </lineage>
</organism>
<keyword evidence="2" id="KW-0808">Transferase</keyword>
<proteinExistence type="predicted"/>
<evidence type="ECO:0000313" key="2">
    <source>
        <dbReference type="EMBL" id="SDP69591.1"/>
    </source>
</evidence>
<dbReference type="CDD" id="cd04301">
    <property type="entry name" value="NAT_SF"/>
    <property type="match status" value="1"/>
</dbReference>
<protein>
    <submittedName>
        <fullName evidence="2">Acetyltransferase (GNAT) family protein</fullName>
    </submittedName>
</protein>
<evidence type="ECO:0000259" key="1">
    <source>
        <dbReference type="Pfam" id="PF13508"/>
    </source>
</evidence>
<dbReference type="RefSeq" id="WP_091250800.1">
    <property type="nucleotide sequence ID" value="NZ_FNIR01000023.1"/>
</dbReference>
<dbReference type="Gene3D" id="3.40.630.30">
    <property type="match status" value="1"/>
</dbReference>
<dbReference type="OrthoDB" id="3744527at2"/>
<accession>A0A1H0UU13</accession>
<dbReference type="Pfam" id="PF13508">
    <property type="entry name" value="Acetyltransf_7"/>
    <property type="match status" value="1"/>
</dbReference>
<dbReference type="SUPFAM" id="SSF55729">
    <property type="entry name" value="Acyl-CoA N-acyltransferases (Nat)"/>
    <property type="match status" value="1"/>
</dbReference>
<sequence>MPGSAPEPQGWWARYRHEAVPGSPARVTLTAVASAVHPWASRVEQPDDRRPPGWTLSVLHDEDGGRVHRVLVNQPEAPLLWFVEVAEPAADPPASTLLAFSDDRFEHGTVLTELAAREAGVLGEQQVAAVRWWTGTGLVHQLYVAPAHRRRGVGTALVTAAFGVQAAYGRDAMLHGDGRRTADGEAWRAGLTPRQQHWFAPWTQELPPMTPGG</sequence>
<dbReference type="InterPro" id="IPR000182">
    <property type="entry name" value="GNAT_dom"/>
</dbReference>
<keyword evidence="3" id="KW-1185">Reference proteome</keyword>
<evidence type="ECO:0000313" key="3">
    <source>
        <dbReference type="Proteomes" id="UP000199088"/>
    </source>
</evidence>
<dbReference type="EMBL" id="FNIR01000023">
    <property type="protein sequence ID" value="SDP69591.1"/>
    <property type="molecule type" value="Genomic_DNA"/>
</dbReference>